<dbReference type="GO" id="GO:0030688">
    <property type="term" value="C:preribosome, small subunit precursor"/>
    <property type="evidence" value="ECO:0007669"/>
    <property type="project" value="EnsemblFungi"/>
</dbReference>
<comment type="similarity">
    <text evidence="4">Belongs to the TRAFAC class translation factor GTPase superfamily. Bms1-like GTPase family. TSR1 subfamily.</text>
</comment>
<evidence type="ECO:0000256" key="2">
    <source>
        <dbReference type="ARBA" id="ARBA00022517"/>
    </source>
</evidence>
<keyword evidence="2" id="KW-0690">Ribosome biogenesis</keyword>
<dbReference type="EMBL" id="DS231639">
    <property type="protein sequence ID" value="EDU46156.1"/>
    <property type="molecule type" value="Genomic_DNA"/>
</dbReference>
<evidence type="ECO:0000256" key="3">
    <source>
        <dbReference type="ARBA" id="ARBA00023242"/>
    </source>
</evidence>
<comment type="subcellular location">
    <subcellularLocation>
        <location evidence="1">Nucleus</location>
        <location evidence="1">Nucleolus</location>
    </subcellularLocation>
</comment>
<dbReference type="GO" id="GO:0000461">
    <property type="term" value="P:endonucleolytic cleavage to generate mature 3'-end of SSU-rRNA from (SSU-rRNA, 5.8S rRNA, LSU-rRNA)"/>
    <property type="evidence" value="ECO:0007669"/>
    <property type="project" value="EnsemblFungi"/>
</dbReference>
<dbReference type="GO" id="GO:0005730">
    <property type="term" value="C:nucleolus"/>
    <property type="evidence" value="ECO:0007669"/>
    <property type="project" value="UniProtKB-SubCell"/>
</dbReference>
<dbReference type="PROSITE" id="PS51714">
    <property type="entry name" value="G_BMS1"/>
    <property type="match status" value="1"/>
</dbReference>
<dbReference type="Proteomes" id="UP000001471">
    <property type="component" value="Unassembled WGS sequence"/>
</dbReference>
<dbReference type="InterPro" id="IPR030387">
    <property type="entry name" value="G_Bms1/Tsr1_dom"/>
</dbReference>
<dbReference type="GO" id="GO:0003924">
    <property type="term" value="F:GTPase activity"/>
    <property type="evidence" value="ECO:0007669"/>
    <property type="project" value="TreeGrafter"/>
</dbReference>
<dbReference type="OrthoDB" id="119302at2759"/>
<dbReference type="SMART" id="SM01362">
    <property type="entry name" value="DUF663"/>
    <property type="match status" value="1"/>
</dbReference>
<keyword evidence="3" id="KW-0539">Nucleus</keyword>
<evidence type="ECO:0000313" key="7">
    <source>
        <dbReference type="EMBL" id="EDU46156.1"/>
    </source>
</evidence>
<dbReference type="PANTHER" id="PTHR12858">
    <property type="entry name" value="RIBOSOME BIOGENESIS PROTEIN"/>
    <property type="match status" value="1"/>
</dbReference>
<evidence type="ECO:0000259" key="6">
    <source>
        <dbReference type="PROSITE" id="PS51714"/>
    </source>
</evidence>
<feature type="region of interest" description="Disordered" evidence="5">
    <location>
        <begin position="322"/>
        <end position="349"/>
    </location>
</feature>
<dbReference type="FunCoup" id="B2WPU0">
    <property type="interactions" value="984"/>
</dbReference>
<dbReference type="InterPro" id="IPR012948">
    <property type="entry name" value="AARP2CN"/>
</dbReference>
<dbReference type="GO" id="GO:0043021">
    <property type="term" value="F:ribonucleoprotein complex binding"/>
    <property type="evidence" value="ECO:0007669"/>
    <property type="project" value="EnsemblFungi"/>
</dbReference>
<protein>
    <recommendedName>
        <fullName evidence="6">Bms1-type G domain-containing protein</fullName>
    </recommendedName>
</protein>
<evidence type="ECO:0000256" key="4">
    <source>
        <dbReference type="ARBA" id="ARBA00038288"/>
    </source>
</evidence>
<dbReference type="GO" id="GO:0005737">
    <property type="term" value="C:cytoplasm"/>
    <property type="evidence" value="ECO:0007669"/>
    <property type="project" value="EnsemblFungi"/>
</dbReference>
<feature type="region of interest" description="Disordered" evidence="5">
    <location>
        <begin position="414"/>
        <end position="452"/>
    </location>
</feature>
<organism evidence="7 8">
    <name type="scientific">Pyrenophora tritici-repentis (strain Pt-1C-BFP)</name>
    <name type="common">Wheat tan spot fungus</name>
    <name type="synonym">Drechslera tritici-repentis</name>
    <dbReference type="NCBI Taxonomy" id="426418"/>
    <lineage>
        <taxon>Eukaryota</taxon>
        <taxon>Fungi</taxon>
        <taxon>Dikarya</taxon>
        <taxon>Ascomycota</taxon>
        <taxon>Pezizomycotina</taxon>
        <taxon>Dothideomycetes</taxon>
        <taxon>Pleosporomycetidae</taxon>
        <taxon>Pleosporales</taxon>
        <taxon>Pleosporineae</taxon>
        <taxon>Pleosporaceae</taxon>
        <taxon>Pyrenophora</taxon>
    </lineage>
</organism>
<evidence type="ECO:0000256" key="5">
    <source>
        <dbReference type="SAM" id="MobiDB-lite"/>
    </source>
</evidence>
<dbReference type="HOGENOM" id="CLU_009858_3_1_1"/>
<dbReference type="SMART" id="SM00785">
    <property type="entry name" value="AARP2CN"/>
    <property type="match status" value="1"/>
</dbReference>
<dbReference type="InParanoid" id="B2WPU0"/>
<feature type="domain" description="Bms1-type G" evidence="6">
    <location>
        <begin position="91"/>
        <end position="250"/>
    </location>
</feature>
<reference evidence="8" key="1">
    <citation type="journal article" date="2013" name="G3 (Bethesda)">
        <title>Comparative genomics of a plant-pathogenic fungus, Pyrenophora tritici-repentis, reveals transduplication and the impact of repeat elements on pathogenicity and population divergence.</title>
        <authorList>
            <person name="Manning V.A."/>
            <person name="Pandelova I."/>
            <person name="Dhillon B."/>
            <person name="Wilhelm L.J."/>
            <person name="Goodwin S.B."/>
            <person name="Berlin A.M."/>
            <person name="Figueroa M."/>
            <person name="Freitag M."/>
            <person name="Hane J.K."/>
            <person name="Henrissat B."/>
            <person name="Holman W.H."/>
            <person name="Kodira C.D."/>
            <person name="Martin J."/>
            <person name="Oliver R.P."/>
            <person name="Robbertse B."/>
            <person name="Schackwitz W."/>
            <person name="Schwartz D.C."/>
            <person name="Spatafora J.W."/>
            <person name="Turgeon B.G."/>
            <person name="Yandava C."/>
            <person name="Young S."/>
            <person name="Zhou S."/>
            <person name="Zeng Q."/>
            <person name="Grigoriev I.V."/>
            <person name="Ma L.-J."/>
            <person name="Ciuffetti L.M."/>
        </authorList>
    </citation>
    <scope>NUCLEOTIDE SEQUENCE [LARGE SCALE GENOMIC DNA]</scope>
    <source>
        <strain evidence="8">Pt-1C-BFP</strain>
    </source>
</reference>
<dbReference type="InterPro" id="IPR007034">
    <property type="entry name" value="BMS1_TSR1_C"/>
</dbReference>
<accession>B2WPU0</accession>
<sequence length="625" mass="70254">MAPMAAPSHHHRSTTKKDKKGFKSRHATKGALKEQSKGKVNSLSFEFGSRKTPHQQVMSKFDRRNRAKQMRLNKDHEHAKSTNVFAGKDGAPRIAAIIPLCADVSTADAARALNASVDVEDEVPEAGWTRTTVDRFKQKVQYLTVKRDLLAALDACRVADFVVFVLSANEEVDAEGELILKSVESQGISNTFTVCQGLDKVEPAKQRPSVVSSLKSYITHWLPSTERVYSLDNRQEAANLVRSLCTTTTKGVRWRDQRSYMFIEDIAWPGGKSAVNEDGTGEVVITGVVRGLGLKADRLVQVGDWGDFQVDKIVAAPLETRKKREDEMAVDSEVDDTLERPTEDQDDLAELAPEETLMDDVTNYATSVAPSERKGVLIDDHHYFSDEEEEVAPTKRRRLPKGTSDYQAAWYLDGMSDSGSDFEDFDDMEDQEDGQSQPAHPADGEEGMDKDEAEQIEAYRKSRKTEEADDLEFPDEIELPPNVNARERLLRYRGLKSLKMSKWETEEDRPYEPEEWQRLLEIADYKRTATKFMREAWAGGVKPGTRVSVHIRGVPLQFQESQSRPIAMFSLLRHEHKRAACNYSILLSSEHESPIKSKTELIVQCGPRRMVINPASLQSPPSSAP</sequence>
<dbReference type="GO" id="GO:0034511">
    <property type="term" value="F:U3 snoRNA binding"/>
    <property type="evidence" value="ECO:0007669"/>
    <property type="project" value="TreeGrafter"/>
</dbReference>
<dbReference type="Pfam" id="PF22298">
    <property type="entry name" value="Tsr1_G-like"/>
    <property type="match status" value="1"/>
</dbReference>
<dbReference type="AlphaFoldDB" id="B2WPU0"/>
<feature type="compositionally biased region" description="Acidic residues" evidence="5">
    <location>
        <begin position="420"/>
        <end position="433"/>
    </location>
</feature>
<dbReference type="Pfam" id="PF04950">
    <property type="entry name" value="RIBIOP_C"/>
    <property type="match status" value="1"/>
</dbReference>
<dbReference type="Pfam" id="PF08142">
    <property type="entry name" value="AARP2CN"/>
    <property type="match status" value="1"/>
</dbReference>
<evidence type="ECO:0000256" key="1">
    <source>
        <dbReference type="ARBA" id="ARBA00004604"/>
    </source>
</evidence>
<dbReference type="eggNOG" id="KOG1980">
    <property type="taxonomic scope" value="Eukaryota"/>
</dbReference>
<dbReference type="InterPro" id="IPR039761">
    <property type="entry name" value="Bms1/Tsr1"/>
</dbReference>
<gene>
    <name evidence="7" type="ORF">PTRG_12000</name>
</gene>
<dbReference type="PANTHER" id="PTHR12858:SF1">
    <property type="entry name" value="PRE-RRNA-PROCESSING PROTEIN TSR1 HOMOLOG"/>
    <property type="match status" value="1"/>
</dbReference>
<name>B2WPU0_PYRTR</name>
<proteinExistence type="inferred from homology"/>
<dbReference type="GO" id="GO:0005525">
    <property type="term" value="F:GTP binding"/>
    <property type="evidence" value="ECO:0007669"/>
    <property type="project" value="TreeGrafter"/>
</dbReference>
<evidence type="ECO:0000313" key="8">
    <source>
        <dbReference type="Proteomes" id="UP000001471"/>
    </source>
</evidence>
<feature type="region of interest" description="Disordered" evidence="5">
    <location>
        <begin position="1"/>
        <end position="60"/>
    </location>
</feature>
<dbReference type="STRING" id="426418.B2WPU0"/>
<feature type="compositionally biased region" description="Basic residues" evidence="5">
    <location>
        <begin position="8"/>
        <end position="28"/>
    </location>
</feature>
<dbReference type="OMA" id="MNLPRFK"/>